<dbReference type="Proteomes" id="UP000787635">
    <property type="component" value="Unassembled WGS sequence"/>
</dbReference>
<organism evidence="3 4">
    <name type="scientific">Falsiroseomonas selenitidurans</name>
    <dbReference type="NCBI Taxonomy" id="2716335"/>
    <lineage>
        <taxon>Bacteria</taxon>
        <taxon>Pseudomonadati</taxon>
        <taxon>Pseudomonadota</taxon>
        <taxon>Alphaproteobacteria</taxon>
        <taxon>Acetobacterales</taxon>
        <taxon>Roseomonadaceae</taxon>
        <taxon>Falsiroseomonas</taxon>
    </lineage>
</organism>
<protein>
    <submittedName>
        <fullName evidence="3">SRPBCC family protein</fullName>
    </submittedName>
</protein>
<evidence type="ECO:0000256" key="1">
    <source>
        <dbReference type="ARBA" id="ARBA00006817"/>
    </source>
</evidence>
<accession>A0ABX1E422</accession>
<dbReference type="Pfam" id="PF08327">
    <property type="entry name" value="AHSA1"/>
    <property type="match status" value="1"/>
</dbReference>
<name>A0ABX1E422_9PROT</name>
<gene>
    <name evidence="3" type="ORF">HEQ75_13810</name>
</gene>
<dbReference type="SUPFAM" id="SSF55961">
    <property type="entry name" value="Bet v1-like"/>
    <property type="match status" value="1"/>
</dbReference>
<dbReference type="CDD" id="cd08899">
    <property type="entry name" value="SRPBCC_CalC_Aha1-like_6"/>
    <property type="match status" value="1"/>
</dbReference>
<keyword evidence="4" id="KW-1185">Reference proteome</keyword>
<dbReference type="Gene3D" id="3.30.530.20">
    <property type="match status" value="1"/>
</dbReference>
<reference evidence="3 4" key="1">
    <citation type="submission" date="2020-03" db="EMBL/GenBank/DDBJ databases">
        <title>Roseomonas selenitidurans sp. nov. isolated from urban soil.</title>
        <authorList>
            <person name="Liu H."/>
        </authorList>
    </citation>
    <scope>NUCLEOTIDE SEQUENCE [LARGE SCALE GENOMIC DNA]</scope>
    <source>
        <strain evidence="3 4">BU-1</strain>
    </source>
</reference>
<evidence type="ECO:0000259" key="2">
    <source>
        <dbReference type="Pfam" id="PF08327"/>
    </source>
</evidence>
<comment type="caution">
    <text evidence="3">The sequence shown here is derived from an EMBL/GenBank/DDBJ whole genome shotgun (WGS) entry which is preliminary data.</text>
</comment>
<feature type="domain" description="Activator of Hsp90 ATPase homologue 1/2-like C-terminal" evidence="2">
    <location>
        <begin position="29"/>
        <end position="151"/>
    </location>
</feature>
<comment type="similarity">
    <text evidence="1">Belongs to the AHA1 family.</text>
</comment>
<sequence length="178" mass="19954">MTALATMLADHGELTGPDTLRIARLLPGPIERVWAYLTESALRRQWLAAGEMVLEPGTGFELVWRNDELNETPGQRPEGFPAEHRMRGQVTAVDAPRRLDITWGTASAVRFTLAAQGDQVLLTILHQRLPDRASLLNVSAGWHRHLDMLEARATGRPAPDFWSGWQRLKADYATRLPE</sequence>
<proteinExistence type="inferred from homology"/>
<dbReference type="InterPro" id="IPR023393">
    <property type="entry name" value="START-like_dom_sf"/>
</dbReference>
<dbReference type="InterPro" id="IPR013538">
    <property type="entry name" value="ASHA1/2-like_C"/>
</dbReference>
<evidence type="ECO:0000313" key="4">
    <source>
        <dbReference type="Proteomes" id="UP000787635"/>
    </source>
</evidence>
<dbReference type="RefSeq" id="WP_168031473.1">
    <property type="nucleotide sequence ID" value="NZ_JAAVNE010000020.1"/>
</dbReference>
<dbReference type="EMBL" id="JAAVNE010000020">
    <property type="protein sequence ID" value="NKC31937.1"/>
    <property type="molecule type" value="Genomic_DNA"/>
</dbReference>
<evidence type="ECO:0000313" key="3">
    <source>
        <dbReference type="EMBL" id="NKC31937.1"/>
    </source>
</evidence>